<proteinExistence type="predicted"/>
<dbReference type="InterPro" id="IPR013022">
    <property type="entry name" value="Xyl_isomerase-like_TIM-brl"/>
</dbReference>
<protein>
    <submittedName>
        <fullName evidence="2">Xylose isomerase domain protein TIM barrel</fullName>
    </submittedName>
</protein>
<dbReference type="InterPro" id="IPR036237">
    <property type="entry name" value="Xyl_isomerase-like_sf"/>
</dbReference>
<dbReference type="SUPFAM" id="SSF51658">
    <property type="entry name" value="Xylose isomerase-like"/>
    <property type="match status" value="1"/>
</dbReference>
<dbReference type="Proteomes" id="UP000188388">
    <property type="component" value="Unassembled WGS sequence"/>
</dbReference>
<organism evidence="2 3">
    <name type="scientific">Mesorhizobium prunaredense</name>
    <dbReference type="NCBI Taxonomy" id="1631249"/>
    <lineage>
        <taxon>Bacteria</taxon>
        <taxon>Pseudomonadati</taxon>
        <taxon>Pseudomonadota</taxon>
        <taxon>Alphaproteobacteria</taxon>
        <taxon>Hyphomicrobiales</taxon>
        <taxon>Phyllobacteriaceae</taxon>
        <taxon>Mesorhizobium</taxon>
    </lineage>
</organism>
<dbReference type="Gene3D" id="3.20.20.150">
    <property type="entry name" value="Divalent-metal-dependent TIM barrel enzymes"/>
    <property type="match status" value="1"/>
</dbReference>
<accession>A0A1R3V0I3</accession>
<dbReference type="InterPro" id="IPR050312">
    <property type="entry name" value="IolE/XylAMocC-like"/>
</dbReference>
<keyword evidence="3" id="KW-1185">Reference proteome</keyword>
<keyword evidence="2" id="KW-0413">Isomerase</keyword>
<dbReference type="EMBL" id="FTPD01000003">
    <property type="protein sequence ID" value="SIT53389.1"/>
    <property type="molecule type" value="Genomic_DNA"/>
</dbReference>
<sequence>MLVLFFQRHIIEGPMQVKSRNERMTVKDLKVGCQTFTWEMLGERFAGGPDDLLKAIADAGYAGIEITDTMIGRYADRPAEFATALRSAGLTLVSFAFGSKSGFTLKESIGADLETAKRWIDFAAAFPGALVSMGSATVVSDGPRDDRFPIAAEFYNKAGELGRKAGVEIAVHPSSHHNTLLFDRADYDRIFALIDPSLVGWVPDTGHILRGHEDMIDTLTTYRDRIRYVHLKDVDAGGTWAMLGKGVCDTQAVIDVASAAPHFNGWLVLEEESETAAADPAAAVKTNRQTMHGYVA</sequence>
<feature type="domain" description="Xylose isomerase-like TIM barrel" evidence="1">
    <location>
        <begin position="53"/>
        <end position="283"/>
    </location>
</feature>
<dbReference type="PANTHER" id="PTHR12110:SF41">
    <property type="entry name" value="INOSOSE DEHYDRATASE"/>
    <property type="match status" value="1"/>
</dbReference>
<evidence type="ECO:0000313" key="3">
    <source>
        <dbReference type="Proteomes" id="UP000188388"/>
    </source>
</evidence>
<dbReference type="Pfam" id="PF01261">
    <property type="entry name" value="AP_endonuc_2"/>
    <property type="match status" value="1"/>
</dbReference>
<dbReference type="STRING" id="1631249.BQ8794_110195"/>
<gene>
    <name evidence="2" type="ORF">BQ8794_110195</name>
</gene>
<name>A0A1R3V0I3_9HYPH</name>
<evidence type="ECO:0000313" key="2">
    <source>
        <dbReference type="EMBL" id="SIT53389.1"/>
    </source>
</evidence>
<dbReference type="GO" id="GO:0016853">
    <property type="term" value="F:isomerase activity"/>
    <property type="evidence" value="ECO:0007669"/>
    <property type="project" value="UniProtKB-KW"/>
</dbReference>
<dbReference type="PANTHER" id="PTHR12110">
    <property type="entry name" value="HYDROXYPYRUVATE ISOMERASE"/>
    <property type="match status" value="1"/>
</dbReference>
<reference evidence="3" key="1">
    <citation type="submission" date="2017-01" db="EMBL/GenBank/DDBJ databases">
        <authorList>
            <person name="Brunel B."/>
        </authorList>
    </citation>
    <scope>NUCLEOTIDE SEQUENCE [LARGE SCALE GENOMIC DNA]</scope>
</reference>
<evidence type="ECO:0000259" key="1">
    <source>
        <dbReference type="Pfam" id="PF01261"/>
    </source>
</evidence>
<dbReference type="AlphaFoldDB" id="A0A1R3V0I3"/>